<dbReference type="Gene3D" id="1.20.140.10">
    <property type="entry name" value="Butyryl-CoA Dehydrogenase, subunit A, domain 3"/>
    <property type="match status" value="1"/>
</dbReference>
<dbReference type="InterPro" id="IPR046373">
    <property type="entry name" value="Acyl-CoA_Oxase/DH_mid-dom_sf"/>
</dbReference>
<feature type="domain" description="Acyl-CoA dehydrogenase/oxidase N-terminal" evidence="1">
    <location>
        <begin position="33"/>
        <end position="119"/>
    </location>
</feature>
<reference evidence="2 3" key="1">
    <citation type="journal article" date="2011" name="J. Bacteriol.">
        <title>Complete genome sequence of Burkholderia rhizoxinica, an endosymbiont of Rhizopus microsporus.</title>
        <authorList>
            <person name="Lackner G."/>
            <person name="Moebius N."/>
            <person name="Partida-Martinez L."/>
            <person name="Hertweck C."/>
        </authorList>
    </citation>
    <scope>NUCLEOTIDE SEQUENCE [LARGE SCALE GENOMIC DNA]</scope>
    <source>
        <strain evidence="3">DSM 19002 / CIP 109453 / HKI 454</strain>
        <plasmid evidence="2 3">pBRH01</plasmid>
    </source>
</reference>
<sequence>MSAIQSANGGEPVHTIALSELDARPPDADEHALDKAATAVAQIAARFADAVDREARFPSKAIDAMREHRLLGAMVPVELGGMGASLAAVASACRILGHACSSAAMIYAMHQIEVICVLEHAMSVPWHRGFLRQVAEHEWLLASATSEDGVGGNLRNSRCAIEPDGDGTFTLHKLTPTISYGAYADAILATARRSPDAPAAEQVLVTILKDDTTLTRRSGWDTFGMRGTCSEGFVLKSRGRQEQVFPAPFGEIAERTMVPASHILWSSLWTGIASDAFSRAHRYFRTQAQDKPTGASPAGSRIAEALGLLQAMQGRIDSALHVHARAGTSATRSWSETMADAAQINTLKTYVSITALQVVMHAVMICGMAAYKNGTPFTLSRHIRDLYSAPLMINNDRIDANTASLLLAQRPASLERE</sequence>
<dbReference type="Pfam" id="PF02771">
    <property type="entry name" value="Acyl-CoA_dh_N"/>
    <property type="match status" value="1"/>
</dbReference>
<dbReference type="EMBL" id="FR687360">
    <property type="protein sequence ID" value="CBW77078.1"/>
    <property type="molecule type" value="Genomic_DNA"/>
</dbReference>
<gene>
    <name evidence="2" type="ordered locus">RBRH_03521</name>
</gene>
<dbReference type="InterPro" id="IPR009100">
    <property type="entry name" value="AcylCoA_DH/oxidase_NM_dom_sf"/>
</dbReference>
<dbReference type="SUPFAM" id="SSF47203">
    <property type="entry name" value="Acyl-CoA dehydrogenase C-terminal domain-like"/>
    <property type="match status" value="1"/>
</dbReference>
<dbReference type="SUPFAM" id="SSF56645">
    <property type="entry name" value="Acyl-CoA dehydrogenase NM domain-like"/>
    <property type="match status" value="1"/>
</dbReference>
<dbReference type="PANTHER" id="PTHR43884">
    <property type="entry name" value="ACYL-COA DEHYDROGENASE"/>
    <property type="match status" value="1"/>
</dbReference>
<proteinExistence type="predicted"/>
<dbReference type="eggNOG" id="COG1960">
    <property type="taxonomic scope" value="Bacteria"/>
</dbReference>
<dbReference type="Gene3D" id="2.40.110.10">
    <property type="entry name" value="Butyryl-CoA Dehydrogenase, subunit A, domain 2"/>
    <property type="match status" value="1"/>
</dbReference>
<keyword evidence="2" id="KW-0560">Oxidoreductase</keyword>
<dbReference type="HOGENOM" id="CLU_018204_3_2_4"/>
<evidence type="ECO:0000259" key="1">
    <source>
        <dbReference type="Pfam" id="PF02771"/>
    </source>
</evidence>
<protein>
    <submittedName>
        <fullName evidence="2">Acyl-CoA dehydrogenase, short-chain specific</fullName>
        <ecNumber evidence="2">1.3.99.2</ecNumber>
    </submittedName>
</protein>
<dbReference type="PANTHER" id="PTHR43884:SF12">
    <property type="entry name" value="ISOVALERYL-COA DEHYDROGENASE, MITOCHONDRIAL-RELATED"/>
    <property type="match status" value="1"/>
</dbReference>
<geneLocation type="plasmid" evidence="2 3">
    <name>pBRH01</name>
</geneLocation>
<dbReference type="OrthoDB" id="2986495at2"/>
<dbReference type="InterPro" id="IPR036250">
    <property type="entry name" value="AcylCo_DH-like_C"/>
</dbReference>
<dbReference type="InterPro" id="IPR013786">
    <property type="entry name" value="AcylCoA_DH/ox_N"/>
</dbReference>
<dbReference type="PIRSF" id="PIRSF016578">
    <property type="entry name" value="HsaA"/>
    <property type="match status" value="1"/>
</dbReference>
<dbReference type="GO" id="GO:0003995">
    <property type="term" value="F:acyl-CoA dehydrogenase activity"/>
    <property type="evidence" value="ECO:0007669"/>
    <property type="project" value="TreeGrafter"/>
</dbReference>
<evidence type="ECO:0000313" key="2">
    <source>
        <dbReference type="EMBL" id="CBW77078.1"/>
    </source>
</evidence>
<organism evidence="2 3">
    <name type="scientific">Mycetohabitans rhizoxinica (strain DSM 19002 / CIP 109453 / HKI 454)</name>
    <name type="common">Paraburkholderia rhizoxinica</name>
    <dbReference type="NCBI Taxonomy" id="882378"/>
    <lineage>
        <taxon>Bacteria</taxon>
        <taxon>Pseudomonadati</taxon>
        <taxon>Pseudomonadota</taxon>
        <taxon>Betaproteobacteria</taxon>
        <taxon>Burkholderiales</taxon>
        <taxon>Burkholderiaceae</taxon>
        <taxon>Mycetohabitans</taxon>
    </lineage>
</organism>
<keyword evidence="2" id="KW-0614">Plasmid</keyword>
<dbReference type="EC" id="1.3.99.2" evidence="2"/>
<dbReference type="KEGG" id="brh:RBRH_03521"/>
<dbReference type="AlphaFoldDB" id="E5AVF4"/>
<dbReference type="Gene3D" id="1.10.540.10">
    <property type="entry name" value="Acyl-CoA dehydrogenase/oxidase, N-terminal domain"/>
    <property type="match status" value="1"/>
</dbReference>
<dbReference type="Proteomes" id="UP000007437">
    <property type="component" value="Plasmid pBRH01"/>
</dbReference>
<evidence type="ECO:0000313" key="3">
    <source>
        <dbReference type="Proteomes" id="UP000007437"/>
    </source>
</evidence>
<dbReference type="GO" id="GO:0050660">
    <property type="term" value="F:flavin adenine dinucleotide binding"/>
    <property type="evidence" value="ECO:0007669"/>
    <property type="project" value="InterPro"/>
</dbReference>
<name>E5AVF4_MYCRK</name>
<accession>E5AVF4</accession>
<dbReference type="InterPro" id="IPR037069">
    <property type="entry name" value="AcylCoA_DH/ox_N_sf"/>
</dbReference>
<dbReference type="RefSeq" id="WP_013428939.1">
    <property type="nucleotide sequence ID" value="NC_014718.1"/>
</dbReference>